<dbReference type="SMART" id="SM00354">
    <property type="entry name" value="HTH_LACI"/>
    <property type="match status" value="1"/>
</dbReference>
<evidence type="ECO:0000256" key="1">
    <source>
        <dbReference type="ARBA" id="ARBA00023015"/>
    </source>
</evidence>
<dbReference type="Proteomes" id="UP000321926">
    <property type="component" value="Unassembled WGS sequence"/>
</dbReference>
<keyword evidence="1" id="KW-0805">Transcription regulation</keyword>
<dbReference type="Pfam" id="PF00356">
    <property type="entry name" value="LacI"/>
    <property type="match status" value="1"/>
</dbReference>
<dbReference type="Gene3D" id="1.10.260.40">
    <property type="entry name" value="lambda repressor-like DNA-binding domains"/>
    <property type="match status" value="1"/>
</dbReference>
<organism evidence="5 6">
    <name type="scientific">Pontibacter qinzhouensis</name>
    <dbReference type="NCBI Taxonomy" id="2603253"/>
    <lineage>
        <taxon>Bacteria</taxon>
        <taxon>Pseudomonadati</taxon>
        <taxon>Bacteroidota</taxon>
        <taxon>Cytophagia</taxon>
        <taxon>Cytophagales</taxon>
        <taxon>Hymenobacteraceae</taxon>
        <taxon>Pontibacter</taxon>
    </lineage>
</organism>
<dbReference type="PANTHER" id="PTHR30146">
    <property type="entry name" value="LACI-RELATED TRANSCRIPTIONAL REPRESSOR"/>
    <property type="match status" value="1"/>
</dbReference>
<accession>A0A5C8KA08</accession>
<dbReference type="InterPro" id="IPR046335">
    <property type="entry name" value="LacI/GalR-like_sensor"/>
</dbReference>
<dbReference type="SUPFAM" id="SSF47413">
    <property type="entry name" value="lambda repressor-like DNA-binding domains"/>
    <property type="match status" value="1"/>
</dbReference>
<dbReference type="AlphaFoldDB" id="A0A5C8KA08"/>
<sequence length="341" mass="38418">MKKQVQHTIKDVAAALGLSVSTVSRALNNHPHISQETKQRVQEVVEKLDYRHNALAASLRNSRSNMIGLIAPRITMYFQSTVITAIQNKLHEYGYNLMVCQSNDLPAIEKELVKVMYASRVEGLIVSSTLYTEDFSHFDIFNRANIPLVFYDRVPREYPAHKIQGDDYQGGYQTTRHLLEQGARQIAYITGPLSCKLYSDRYEGYKKALREFEVEPNDNLIFCHELNKENALQTCELLFADGTFPEAVFAGNDTTAVAVVQYAKERGIAVPAQLKVTGYSNDSRTEIIEPPITSVEQFPYEVGVQAATLMMELLEQNSKPGQNYISLTTPIELVKRQSSGL</sequence>
<keyword evidence="3" id="KW-0804">Transcription</keyword>
<feature type="domain" description="HTH lacI-type" evidence="4">
    <location>
        <begin position="8"/>
        <end position="61"/>
    </location>
</feature>
<dbReference type="GO" id="GO:0003700">
    <property type="term" value="F:DNA-binding transcription factor activity"/>
    <property type="evidence" value="ECO:0007669"/>
    <property type="project" value="TreeGrafter"/>
</dbReference>
<dbReference type="SUPFAM" id="SSF53822">
    <property type="entry name" value="Periplasmic binding protein-like I"/>
    <property type="match status" value="1"/>
</dbReference>
<keyword evidence="2" id="KW-0238">DNA-binding</keyword>
<dbReference type="CDD" id="cd01392">
    <property type="entry name" value="HTH_LacI"/>
    <property type="match status" value="1"/>
</dbReference>
<dbReference type="InterPro" id="IPR000843">
    <property type="entry name" value="HTH_LacI"/>
</dbReference>
<comment type="caution">
    <text evidence="5">The sequence shown here is derived from an EMBL/GenBank/DDBJ whole genome shotgun (WGS) entry which is preliminary data.</text>
</comment>
<dbReference type="CDD" id="cd06267">
    <property type="entry name" value="PBP1_LacI_sugar_binding-like"/>
    <property type="match status" value="1"/>
</dbReference>
<protein>
    <submittedName>
        <fullName evidence="5">LacI family transcriptional regulator</fullName>
    </submittedName>
</protein>
<evidence type="ECO:0000313" key="6">
    <source>
        <dbReference type="Proteomes" id="UP000321926"/>
    </source>
</evidence>
<reference evidence="5 6" key="1">
    <citation type="submission" date="2019-08" db="EMBL/GenBank/DDBJ databases">
        <authorList>
            <person name="Shi S."/>
        </authorList>
    </citation>
    <scope>NUCLEOTIDE SEQUENCE [LARGE SCALE GENOMIC DNA]</scope>
    <source>
        <strain evidence="5 6">GY10130</strain>
    </source>
</reference>
<dbReference type="Pfam" id="PF13377">
    <property type="entry name" value="Peripla_BP_3"/>
    <property type="match status" value="1"/>
</dbReference>
<evidence type="ECO:0000256" key="3">
    <source>
        <dbReference type="ARBA" id="ARBA00023163"/>
    </source>
</evidence>
<dbReference type="InterPro" id="IPR010982">
    <property type="entry name" value="Lambda_DNA-bd_dom_sf"/>
</dbReference>
<gene>
    <name evidence="5" type="ORF">FVR03_09615</name>
</gene>
<name>A0A5C8KA08_9BACT</name>
<dbReference type="PROSITE" id="PS50932">
    <property type="entry name" value="HTH_LACI_2"/>
    <property type="match status" value="1"/>
</dbReference>
<evidence type="ECO:0000256" key="2">
    <source>
        <dbReference type="ARBA" id="ARBA00023125"/>
    </source>
</evidence>
<dbReference type="Gene3D" id="3.40.50.2300">
    <property type="match status" value="2"/>
</dbReference>
<keyword evidence="6" id="KW-1185">Reference proteome</keyword>
<dbReference type="EMBL" id="VRTY01000029">
    <property type="protein sequence ID" value="TXK47444.1"/>
    <property type="molecule type" value="Genomic_DNA"/>
</dbReference>
<dbReference type="RefSeq" id="WP_147921528.1">
    <property type="nucleotide sequence ID" value="NZ_VRTY01000029.1"/>
</dbReference>
<evidence type="ECO:0000259" key="4">
    <source>
        <dbReference type="PROSITE" id="PS50932"/>
    </source>
</evidence>
<proteinExistence type="predicted"/>
<dbReference type="InterPro" id="IPR028082">
    <property type="entry name" value="Peripla_BP_I"/>
</dbReference>
<dbReference type="GO" id="GO:0000976">
    <property type="term" value="F:transcription cis-regulatory region binding"/>
    <property type="evidence" value="ECO:0007669"/>
    <property type="project" value="TreeGrafter"/>
</dbReference>
<dbReference type="OrthoDB" id="891936at2"/>
<evidence type="ECO:0000313" key="5">
    <source>
        <dbReference type="EMBL" id="TXK47444.1"/>
    </source>
</evidence>
<dbReference type="PANTHER" id="PTHR30146:SF109">
    <property type="entry name" value="HTH-TYPE TRANSCRIPTIONAL REGULATOR GALS"/>
    <property type="match status" value="1"/>
</dbReference>